<feature type="compositionally biased region" description="Basic and acidic residues" evidence="1">
    <location>
        <begin position="18"/>
        <end position="33"/>
    </location>
</feature>
<evidence type="ECO:0000256" key="1">
    <source>
        <dbReference type="SAM" id="MobiDB-lite"/>
    </source>
</evidence>
<protein>
    <submittedName>
        <fullName evidence="2">Uncharacterized protein</fullName>
    </submittedName>
</protein>
<keyword evidence="3" id="KW-1185">Reference proteome</keyword>
<sequence>MDESEAGGPISRWQDYLEYGHRTRDGTKNKDRATSTTVPEQQTSDSSCGTRARQARRGCCRQEGITMSKKLTAVMDKIGTHGV</sequence>
<dbReference type="AlphaFoldDB" id="A0A6G1C1M9"/>
<gene>
    <name evidence="2" type="ORF">E2562_026101</name>
</gene>
<reference evidence="2 3" key="1">
    <citation type="submission" date="2019-11" db="EMBL/GenBank/DDBJ databases">
        <title>Whole genome sequence of Oryza granulata.</title>
        <authorList>
            <person name="Li W."/>
        </authorList>
    </citation>
    <scope>NUCLEOTIDE SEQUENCE [LARGE SCALE GENOMIC DNA]</scope>
    <source>
        <strain evidence="3">cv. Menghai</strain>
        <tissue evidence="2">Leaf</tissue>
    </source>
</reference>
<evidence type="ECO:0000313" key="3">
    <source>
        <dbReference type="Proteomes" id="UP000479710"/>
    </source>
</evidence>
<feature type="compositionally biased region" description="Polar residues" evidence="1">
    <location>
        <begin position="34"/>
        <end position="48"/>
    </location>
</feature>
<feature type="region of interest" description="Disordered" evidence="1">
    <location>
        <begin position="1"/>
        <end position="55"/>
    </location>
</feature>
<proteinExistence type="predicted"/>
<dbReference type="EMBL" id="SPHZ02000011">
    <property type="protein sequence ID" value="KAF0893503.1"/>
    <property type="molecule type" value="Genomic_DNA"/>
</dbReference>
<name>A0A6G1C1M9_9ORYZ</name>
<organism evidence="2 3">
    <name type="scientific">Oryza meyeriana var. granulata</name>
    <dbReference type="NCBI Taxonomy" id="110450"/>
    <lineage>
        <taxon>Eukaryota</taxon>
        <taxon>Viridiplantae</taxon>
        <taxon>Streptophyta</taxon>
        <taxon>Embryophyta</taxon>
        <taxon>Tracheophyta</taxon>
        <taxon>Spermatophyta</taxon>
        <taxon>Magnoliopsida</taxon>
        <taxon>Liliopsida</taxon>
        <taxon>Poales</taxon>
        <taxon>Poaceae</taxon>
        <taxon>BOP clade</taxon>
        <taxon>Oryzoideae</taxon>
        <taxon>Oryzeae</taxon>
        <taxon>Oryzinae</taxon>
        <taxon>Oryza</taxon>
        <taxon>Oryza meyeriana</taxon>
    </lineage>
</organism>
<evidence type="ECO:0000313" key="2">
    <source>
        <dbReference type="EMBL" id="KAF0893503.1"/>
    </source>
</evidence>
<accession>A0A6G1C1M9</accession>
<dbReference type="Proteomes" id="UP000479710">
    <property type="component" value="Unassembled WGS sequence"/>
</dbReference>
<comment type="caution">
    <text evidence="2">The sequence shown here is derived from an EMBL/GenBank/DDBJ whole genome shotgun (WGS) entry which is preliminary data.</text>
</comment>